<dbReference type="Proteomes" id="UP000278085">
    <property type="component" value="Unassembled WGS sequence"/>
</dbReference>
<dbReference type="OrthoDB" id="9798454at2"/>
<keyword evidence="4" id="KW-1185">Reference proteome</keyword>
<dbReference type="InterPro" id="IPR029039">
    <property type="entry name" value="Flavoprotein-like_sf"/>
</dbReference>
<name>A0A430HQT4_9BURK</name>
<dbReference type="PANTHER" id="PTHR47307">
    <property type="entry name" value="GLUTATHIONE-REGULATED POTASSIUM-EFFLUX SYSTEM ANCILLARY PROTEIN KEFG"/>
    <property type="match status" value="1"/>
</dbReference>
<protein>
    <submittedName>
        <fullName evidence="3">NAD(P)H dehydrogenase</fullName>
    </submittedName>
</protein>
<dbReference type="Gene3D" id="3.40.50.360">
    <property type="match status" value="1"/>
</dbReference>
<evidence type="ECO:0000313" key="3">
    <source>
        <dbReference type="EMBL" id="RSZ59878.1"/>
    </source>
</evidence>
<gene>
    <name evidence="3" type="ORF">EJB06_06745</name>
</gene>
<comment type="caution">
    <text evidence="3">The sequence shown here is derived from an EMBL/GenBank/DDBJ whole genome shotgun (WGS) entry which is preliminary data.</text>
</comment>
<keyword evidence="1" id="KW-0560">Oxidoreductase</keyword>
<organism evidence="3 4">
    <name type="scientific">Massilia atriviolacea</name>
    <dbReference type="NCBI Taxonomy" id="2495579"/>
    <lineage>
        <taxon>Bacteria</taxon>
        <taxon>Pseudomonadati</taxon>
        <taxon>Pseudomonadota</taxon>
        <taxon>Betaproteobacteria</taxon>
        <taxon>Burkholderiales</taxon>
        <taxon>Oxalobacteraceae</taxon>
        <taxon>Telluria group</taxon>
        <taxon>Massilia</taxon>
    </lineage>
</organism>
<accession>A0A430HQT4</accession>
<dbReference type="EMBL" id="RXLQ01000003">
    <property type="protein sequence ID" value="RSZ59878.1"/>
    <property type="molecule type" value="Genomic_DNA"/>
</dbReference>
<feature type="domain" description="Flavodoxin-like fold" evidence="2">
    <location>
        <begin position="11"/>
        <end position="178"/>
    </location>
</feature>
<dbReference type="Pfam" id="PF02525">
    <property type="entry name" value="Flavodoxin_2"/>
    <property type="match status" value="1"/>
</dbReference>
<dbReference type="GO" id="GO:0010181">
    <property type="term" value="F:FMN binding"/>
    <property type="evidence" value="ECO:0007669"/>
    <property type="project" value="TreeGrafter"/>
</dbReference>
<dbReference type="InterPro" id="IPR003680">
    <property type="entry name" value="Flavodoxin_fold"/>
</dbReference>
<dbReference type="AlphaFoldDB" id="A0A430HQT4"/>
<evidence type="ECO:0000256" key="1">
    <source>
        <dbReference type="ARBA" id="ARBA00023002"/>
    </source>
</evidence>
<dbReference type="InterPro" id="IPR046980">
    <property type="entry name" value="KefG/KefF"/>
</dbReference>
<sequence>MTAGAGAPLRKVLVIFAHAAPQRSRVNRRLAQAARSVPGVELVDLYETYPDFYIDVAAEQDNLADAAALVFLHPIQWYGMPSLLKEWVDTVLVPGWAYGAGAEALRGKHFWLVASTGSPAEAYAPDAAHGHHFDAFLPPYRQIAALCGMEWIAPHILHGAHQSSEETLGAHVDAFAARLSALTAA</sequence>
<dbReference type="PANTHER" id="PTHR47307:SF2">
    <property type="entry name" value="GLUTATHIONE-REGULATED POTASSIUM-EFFLUX SYSTEM ANCILLARY PROTEIN KEFF"/>
    <property type="match status" value="1"/>
</dbReference>
<reference evidence="3 4" key="1">
    <citation type="submission" date="2018-12" db="EMBL/GenBank/DDBJ databases">
        <authorList>
            <person name="Yang E."/>
        </authorList>
    </citation>
    <scope>NUCLEOTIDE SEQUENCE [LARGE SCALE GENOMIC DNA]</scope>
    <source>
        <strain evidence="3 4">SOD</strain>
    </source>
</reference>
<proteinExistence type="predicted"/>
<dbReference type="GO" id="GO:0003955">
    <property type="term" value="F:NAD(P)H dehydrogenase (quinone) activity"/>
    <property type="evidence" value="ECO:0007669"/>
    <property type="project" value="TreeGrafter"/>
</dbReference>
<dbReference type="SUPFAM" id="SSF52218">
    <property type="entry name" value="Flavoproteins"/>
    <property type="match status" value="1"/>
</dbReference>
<evidence type="ECO:0000259" key="2">
    <source>
        <dbReference type="Pfam" id="PF02525"/>
    </source>
</evidence>
<dbReference type="GO" id="GO:0009055">
    <property type="term" value="F:electron transfer activity"/>
    <property type="evidence" value="ECO:0007669"/>
    <property type="project" value="TreeGrafter"/>
</dbReference>
<dbReference type="RefSeq" id="WP_126073240.1">
    <property type="nucleotide sequence ID" value="NZ_CP051166.1"/>
</dbReference>
<evidence type="ECO:0000313" key="4">
    <source>
        <dbReference type="Proteomes" id="UP000278085"/>
    </source>
</evidence>